<keyword evidence="2" id="KW-0238">DNA-binding</keyword>
<proteinExistence type="predicted"/>
<accession>A0A917CE94</accession>
<dbReference type="GO" id="GO:0003700">
    <property type="term" value="F:DNA-binding transcription factor activity"/>
    <property type="evidence" value="ECO:0007669"/>
    <property type="project" value="InterPro"/>
</dbReference>
<name>A0A917CE94_9BACL</name>
<dbReference type="PANTHER" id="PTHR38445">
    <property type="entry name" value="HTH-TYPE TRANSCRIPTIONAL REPRESSOR YTRA"/>
    <property type="match status" value="1"/>
</dbReference>
<evidence type="ECO:0000256" key="1">
    <source>
        <dbReference type="ARBA" id="ARBA00023015"/>
    </source>
</evidence>
<evidence type="ECO:0000256" key="3">
    <source>
        <dbReference type="ARBA" id="ARBA00023163"/>
    </source>
</evidence>
<evidence type="ECO:0000256" key="2">
    <source>
        <dbReference type="ARBA" id="ARBA00023125"/>
    </source>
</evidence>
<comment type="caution">
    <text evidence="5">The sequence shown here is derived from an EMBL/GenBank/DDBJ whole genome shotgun (WGS) entry which is preliminary data.</text>
</comment>
<feature type="domain" description="HTH gntR-type" evidence="4">
    <location>
        <begin position="10"/>
        <end position="78"/>
    </location>
</feature>
<dbReference type="SUPFAM" id="SSF46785">
    <property type="entry name" value="Winged helix' DNA-binding domain"/>
    <property type="match status" value="1"/>
</dbReference>
<dbReference type="InterPro" id="IPR036388">
    <property type="entry name" value="WH-like_DNA-bd_sf"/>
</dbReference>
<dbReference type="SMART" id="SM00345">
    <property type="entry name" value="HTH_GNTR"/>
    <property type="match status" value="1"/>
</dbReference>
<evidence type="ECO:0000313" key="6">
    <source>
        <dbReference type="Proteomes" id="UP000637643"/>
    </source>
</evidence>
<organism evidence="5 6">
    <name type="scientific">Paenibacillus albidus</name>
    <dbReference type="NCBI Taxonomy" id="2041023"/>
    <lineage>
        <taxon>Bacteria</taxon>
        <taxon>Bacillati</taxon>
        <taxon>Bacillota</taxon>
        <taxon>Bacilli</taxon>
        <taxon>Bacillales</taxon>
        <taxon>Paenibacillaceae</taxon>
        <taxon>Paenibacillus</taxon>
    </lineage>
</organism>
<keyword evidence="3" id="KW-0804">Transcription</keyword>
<reference evidence="5" key="1">
    <citation type="journal article" date="2014" name="Int. J. Syst. Evol. Microbiol.">
        <title>Complete genome sequence of Corynebacterium casei LMG S-19264T (=DSM 44701T), isolated from a smear-ripened cheese.</title>
        <authorList>
            <consortium name="US DOE Joint Genome Institute (JGI-PGF)"/>
            <person name="Walter F."/>
            <person name="Albersmeier A."/>
            <person name="Kalinowski J."/>
            <person name="Ruckert C."/>
        </authorList>
    </citation>
    <scope>NUCLEOTIDE SEQUENCE</scope>
    <source>
        <strain evidence="5">CGMCC 1.16134</strain>
    </source>
</reference>
<keyword evidence="6" id="KW-1185">Reference proteome</keyword>
<dbReference type="InterPro" id="IPR036390">
    <property type="entry name" value="WH_DNA-bd_sf"/>
</dbReference>
<dbReference type="Gene3D" id="1.10.10.10">
    <property type="entry name" value="Winged helix-like DNA-binding domain superfamily/Winged helix DNA-binding domain"/>
    <property type="match status" value="1"/>
</dbReference>
<keyword evidence="1" id="KW-0805">Transcription regulation</keyword>
<dbReference type="PROSITE" id="PS50949">
    <property type="entry name" value="HTH_GNTR"/>
    <property type="match status" value="1"/>
</dbReference>
<dbReference type="AlphaFoldDB" id="A0A917CE94"/>
<reference evidence="5" key="2">
    <citation type="submission" date="2020-09" db="EMBL/GenBank/DDBJ databases">
        <authorList>
            <person name="Sun Q."/>
            <person name="Zhou Y."/>
        </authorList>
    </citation>
    <scope>NUCLEOTIDE SEQUENCE</scope>
    <source>
        <strain evidence="5">CGMCC 1.16134</strain>
    </source>
</reference>
<protein>
    <submittedName>
        <fullName evidence="5">GntR family transcriptional regulator</fullName>
    </submittedName>
</protein>
<dbReference type="Pfam" id="PF00392">
    <property type="entry name" value="GntR"/>
    <property type="match status" value="1"/>
</dbReference>
<dbReference type="InterPro" id="IPR000524">
    <property type="entry name" value="Tscrpt_reg_HTH_GntR"/>
</dbReference>
<dbReference type="RefSeq" id="WP_189026325.1">
    <property type="nucleotide sequence ID" value="NZ_BMKR01000011.1"/>
</dbReference>
<dbReference type="Proteomes" id="UP000637643">
    <property type="component" value="Unassembled WGS sequence"/>
</dbReference>
<evidence type="ECO:0000313" key="5">
    <source>
        <dbReference type="EMBL" id="GGF83844.1"/>
    </source>
</evidence>
<dbReference type="CDD" id="cd07377">
    <property type="entry name" value="WHTH_GntR"/>
    <property type="match status" value="1"/>
</dbReference>
<gene>
    <name evidence="5" type="ORF">GCM10010912_31280</name>
</gene>
<dbReference type="PANTHER" id="PTHR38445:SF9">
    <property type="entry name" value="HTH-TYPE TRANSCRIPTIONAL REPRESSOR YTRA"/>
    <property type="match status" value="1"/>
</dbReference>
<dbReference type="EMBL" id="BMKR01000011">
    <property type="protein sequence ID" value="GGF83844.1"/>
    <property type="molecule type" value="Genomic_DNA"/>
</dbReference>
<evidence type="ECO:0000259" key="4">
    <source>
        <dbReference type="PROSITE" id="PS50949"/>
    </source>
</evidence>
<sequence>MFELDVRSRKPIYEQLMGKVKELILHGILQADEQLPSVRSLSSQLTVNPNTIQKAYRELERDGYIYSLQGKGSFVAPVRQEQNENQKAQLRGELLRLMAEAVYLGFTVAEVSALYHEAEEQREKGMGND</sequence>
<dbReference type="GO" id="GO:0003677">
    <property type="term" value="F:DNA binding"/>
    <property type="evidence" value="ECO:0007669"/>
    <property type="project" value="UniProtKB-KW"/>
</dbReference>